<dbReference type="Proteomes" id="UP001578633">
    <property type="component" value="Chromosome 9"/>
</dbReference>
<evidence type="ECO:0000256" key="1">
    <source>
        <dbReference type="SAM" id="Coils"/>
    </source>
</evidence>
<dbReference type="RefSeq" id="XP_069303009.1">
    <property type="nucleotide sequence ID" value="XM_069455071.1"/>
</dbReference>
<keyword evidence="1" id="KW-0175">Coiled coil</keyword>
<feature type="coiled-coil region" evidence="1">
    <location>
        <begin position="193"/>
        <end position="256"/>
    </location>
</feature>
<comment type="caution">
    <text evidence="2">The sequence shown here is derived from an EMBL/GenBank/DDBJ whole genome shotgun (WGS) entry which is preliminary data.</text>
</comment>
<keyword evidence="3" id="KW-1185">Reference proteome</keyword>
<organism evidence="2 3">
    <name type="scientific">Alternaria dauci</name>
    <dbReference type="NCBI Taxonomy" id="48095"/>
    <lineage>
        <taxon>Eukaryota</taxon>
        <taxon>Fungi</taxon>
        <taxon>Dikarya</taxon>
        <taxon>Ascomycota</taxon>
        <taxon>Pezizomycotina</taxon>
        <taxon>Dothideomycetes</taxon>
        <taxon>Pleosporomycetidae</taxon>
        <taxon>Pleosporales</taxon>
        <taxon>Pleosporineae</taxon>
        <taxon>Pleosporaceae</taxon>
        <taxon>Alternaria</taxon>
        <taxon>Alternaria sect. Porri</taxon>
    </lineage>
</organism>
<feature type="coiled-coil region" evidence="1">
    <location>
        <begin position="82"/>
        <end position="109"/>
    </location>
</feature>
<accession>A0ABR3U8V2</accession>
<sequence>MASPKTPAVSRSRPWIDNPDIPREVRRSFEFNYLKLCENCNRLNSHSERIRENLSTIQTIESQVKAQGEQLIVSEQLMRAMKKETEEDMKRLKSSLEAEKVRNDRLETLLTQSYIAPSDVIVELQQRVYALTNQATGQKTISIAKMQNINRRLEELTLLIQRSERRSNSDSQKITDLEMKMEHRFETVVINARKELRHDRNDWVKSLENLRNETTEKITKATNDITAAHDVIQSNMNEHTERLNKTVEALRSVNQQVKIFARDADGTAIETRQATTSMLERLEAVEIACNAFQTDAEIKERLTELERSRDEISHAQSTLTNSLTELVTREEFLVAADEARANMNAEIHRGKEAVKRSLERKIIKLEERCVDHWRGTGTSFQNMVQQQLSPVSEA</sequence>
<protein>
    <submittedName>
        <fullName evidence="2">Uncharacterized protein</fullName>
    </submittedName>
</protein>
<evidence type="ECO:0000313" key="2">
    <source>
        <dbReference type="EMBL" id="KAL1792425.1"/>
    </source>
</evidence>
<evidence type="ECO:0000313" key="3">
    <source>
        <dbReference type="Proteomes" id="UP001578633"/>
    </source>
</evidence>
<dbReference type="EMBL" id="JBHGVX010000009">
    <property type="protein sequence ID" value="KAL1792425.1"/>
    <property type="molecule type" value="Genomic_DNA"/>
</dbReference>
<name>A0ABR3U8V2_9PLEO</name>
<reference evidence="2 3" key="1">
    <citation type="submission" date="2024-09" db="EMBL/GenBank/DDBJ databases">
        <title>T2T genomes of carrot and Alternaria dauci and their utility for understanding host-pathogen interaction during carrot leaf blight disease.</title>
        <authorList>
            <person name="Liu W."/>
            <person name="Xu S."/>
            <person name="Ou C."/>
            <person name="Liu X."/>
            <person name="Zhuang F."/>
            <person name="Deng X.W."/>
        </authorList>
    </citation>
    <scope>NUCLEOTIDE SEQUENCE [LARGE SCALE GENOMIC DNA]</scope>
    <source>
        <strain evidence="2 3">A2016</strain>
    </source>
</reference>
<dbReference type="GeneID" id="96089254"/>
<proteinExistence type="predicted"/>
<gene>
    <name evidence="2" type="ORF">ACET3X_008932</name>
</gene>